<dbReference type="GO" id="GO:0009055">
    <property type="term" value="F:electron transfer activity"/>
    <property type="evidence" value="ECO:0007669"/>
    <property type="project" value="InterPro"/>
</dbReference>
<evidence type="ECO:0000256" key="7">
    <source>
        <dbReference type="SAM" id="MobiDB-lite"/>
    </source>
</evidence>
<evidence type="ECO:0000256" key="2">
    <source>
        <dbReference type="ARBA" id="ARBA00022617"/>
    </source>
</evidence>
<evidence type="ECO:0000256" key="8">
    <source>
        <dbReference type="SAM" id="Phobius"/>
    </source>
</evidence>
<dbReference type="Gene3D" id="1.10.760.10">
    <property type="entry name" value="Cytochrome c-like domain"/>
    <property type="match status" value="3"/>
</dbReference>
<accession>G3ITX8</accession>
<dbReference type="eggNOG" id="COG2863">
    <property type="taxonomic scope" value="Bacteria"/>
</dbReference>
<organism evidence="10 11">
    <name type="scientific">Methylobacter tundripaludum (strain ATCC BAA-1195 / DSM 17260 / SV96)</name>
    <dbReference type="NCBI Taxonomy" id="697282"/>
    <lineage>
        <taxon>Bacteria</taxon>
        <taxon>Pseudomonadati</taxon>
        <taxon>Pseudomonadota</taxon>
        <taxon>Gammaproteobacteria</taxon>
        <taxon>Methylococcales</taxon>
        <taxon>Methylococcaceae</taxon>
        <taxon>Methylobacter</taxon>
    </lineage>
</organism>
<dbReference type="PANTHER" id="PTHR33751">
    <property type="entry name" value="CBB3-TYPE CYTOCHROME C OXIDASE SUBUNIT FIXP"/>
    <property type="match status" value="1"/>
</dbReference>
<keyword evidence="1" id="KW-0813">Transport</keyword>
<dbReference type="Pfam" id="PF13442">
    <property type="entry name" value="Cytochrome_CBB3"/>
    <property type="match status" value="1"/>
</dbReference>
<keyword evidence="8" id="KW-0472">Membrane</keyword>
<feature type="transmembrane region" description="Helical" evidence="8">
    <location>
        <begin position="12"/>
        <end position="35"/>
    </location>
</feature>
<keyword evidence="5 6" id="KW-0408">Iron</keyword>
<dbReference type="EMBL" id="JH109152">
    <property type="protein sequence ID" value="EGW21461.1"/>
    <property type="molecule type" value="Genomic_DNA"/>
</dbReference>
<feature type="region of interest" description="Disordered" evidence="7">
    <location>
        <begin position="361"/>
        <end position="380"/>
    </location>
</feature>
<dbReference type="SUPFAM" id="SSF46626">
    <property type="entry name" value="Cytochrome c"/>
    <property type="match status" value="3"/>
</dbReference>
<evidence type="ECO:0000256" key="3">
    <source>
        <dbReference type="ARBA" id="ARBA00022723"/>
    </source>
</evidence>
<dbReference type="GO" id="GO:0046872">
    <property type="term" value="F:metal ion binding"/>
    <property type="evidence" value="ECO:0007669"/>
    <property type="project" value="UniProtKB-KW"/>
</dbReference>
<dbReference type="PANTHER" id="PTHR33751:SF9">
    <property type="entry name" value="CYTOCHROME C4"/>
    <property type="match status" value="1"/>
</dbReference>
<evidence type="ECO:0000256" key="6">
    <source>
        <dbReference type="PROSITE-ProRule" id="PRU00433"/>
    </source>
</evidence>
<keyword evidence="11" id="KW-1185">Reference proteome</keyword>
<dbReference type="Pfam" id="PF00034">
    <property type="entry name" value="Cytochrom_C"/>
    <property type="match status" value="1"/>
</dbReference>
<dbReference type="AlphaFoldDB" id="G3ITX8"/>
<dbReference type="eggNOG" id="COG2010">
    <property type="taxonomic scope" value="Bacteria"/>
</dbReference>
<evidence type="ECO:0000313" key="11">
    <source>
        <dbReference type="Proteomes" id="UP000004664"/>
    </source>
</evidence>
<keyword evidence="2 6" id="KW-0349">Heme</keyword>
<gene>
    <name evidence="10" type="ORF">Mettu_0222</name>
</gene>
<reference evidence="10 11" key="1">
    <citation type="submission" date="2011-06" db="EMBL/GenBank/DDBJ databases">
        <title>Genomic sequence of Methylobacter tundripaludum SV96.</title>
        <authorList>
            <consortium name="US DOE Joint Genome Institute"/>
            <person name="Lucas S."/>
            <person name="Han J."/>
            <person name="Lapidus A."/>
            <person name="Cheng J.-F."/>
            <person name="Goodwin L."/>
            <person name="Pitluck S."/>
            <person name="Held B."/>
            <person name="Detter J.C."/>
            <person name="Han C."/>
            <person name="Tapia R."/>
            <person name="Land M."/>
            <person name="Hauser L."/>
            <person name="Kyrpides N."/>
            <person name="Ivanova N."/>
            <person name="Ovchinnikova G."/>
            <person name="Pagani I."/>
            <person name="Klotz M.G."/>
            <person name="Dispirito A.A."/>
            <person name="Murrell J.C."/>
            <person name="Dunfield P."/>
            <person name="Kalyuzhnaya M.G."/>
            <person name="Svenning M."/>
            <person name="Trotsenko Y.A."/>
            <person name="Stein L.Y."/>
            <person name="Woyke T."/>
        </authorList>
    </citation>
    <scope>NUCLEOTIDE SEQUENCE [LARGE SCALE GENOMIC DNA]</scope>
    <source>
        <strain evidence="11">ATCC BAA-1195 / DSM 17260 / SV96</strain>
    </source>
</reference>
<evidence type="ECO:0000313" key="10">
    <source>
        <dbReference type="EMBL" id="EGW21461.1"/>
    </source>
</evidence>
<feature type="domain" description="Cytochrome c" evidence="9">
    <location>
        <begin position="76"/>
        <end position="162"/>
    </location>
</feature>
<evidence type="ECO:0000256" key="5">
    <source>
        <dbReference type="ARBA" id="ARBA00023004"/>
    </source>
</evidence>
<evidence type="ECO:0000256" key="1">
    <source>
        <dbReference type="ARBA" id="ARBA00022448"/>
    </source>
</evidence>
<keyword evidence="8" id="KW-1133">Transmembrane helix</keyword>
<keyword evidence="4" id="KW-0249">Electron transport</keyword>
<name>G3ITX8_METTV</name>
<feature type="domain" description="Cytochrome c" evidence="9">
    <location>
        <begin position="187"/>
        <end position="268"/>
    </location>
</feature>
<feature type="compositionally biased region" description="Basic and acidic residues" evidence="7">
    <location>
        <begin position="368"/>
        <end position="380"/>
    </location>
</feature>
<dbReference type="GO" id="GO:0020037">
    <property type="term" value="F:heme binding"/>
    <property type="evidence" value="ECO:0007669"/>
    <property type="project" value="InterPro"/>
</dbReference>
<sequence precursor="true">MAKPVRRRLRKLLPWAIGLFAGGIVLALAIAYSGIFNIAASAGHPVLLEWLLTLGKERSVIVNSKPVDVPDLDIAGLVPLGAAHFQGGCATCHRTPGQKLNPVYGQMLPSPPDLKVHAPMWTRKQLFWMVRHGIQFTGMPAWSGDGRDDEVWAVVAFLEALPSMNTVDYLKYASGNSKDIIAAQAGEVASQGRPKINITACSRCHDTDNAPPTSPYVPSLGGQNKAYLKRTLHEYHSDLRQSGFMELIAVELDSEHINNLADYYASLKPSVSKPAQNVSSEGAMLAVHGDLSHKIPACLSCHGANKRPDYPRLAGQSEQYIKQQLLVLQRGIRAKTPYGAIMTTIAKRLTEQQMGAAAAFFASQSPTERTEHKTGEGLRQ</sequence>
<keyword evidence="3 6" id="KW-0479">Metal-binding</keyword>
<evidence type="ECO:0000256" key="4">
    <source>
        <dbReference type="ARBA" id="ARBA00022982"/>
    </source>
</evidence>
<proteinExistence type="predicted"/>
<keyword evidence="8" id="KW-0812">Transmembrane</keyword>
<dbReference type="OrthoDB" id="9773456at2"/>
<dbReference type="HOGENOM" id="CLU_061981_0_0_6"/>
<dbReference type="STRING" id="697282.Mettu_0222"/>
<dbReference type="RefSeq" id="WP_006889443.1">
    <property type="nucleotide sequence ID" value="NZ_JH109152.1"/>
</dbReference>
<dbReference type="InterPro" id="IPR050597">
    <property type="entry name" value="Cytochrome_c_Oxidase_Subunit"/>
</dbReference>
<feature type="domain" description="Cytochrome c" evidence="9">
    <location>
        <begin position="277"/>
        <end position="365"/>
    </location>
</feature>
<dbReference type="InterPro" id="IPR036909">
    <property type="entry name" value="Cyt_c-like_dom_sf"/>
</dbReference>
<dbReference type="PROSITE" id="PS51007">
    <property type="entry name" value="CYTC"/>
    <property type="match status" value="3"/>
</dbReference>
<protein>
    <submittedName>
        <fullName evidence="10">Cytochrome c, class I</fullName>
    </submittedName>
</protein>
<evidence type="ECO:0000259" key="9">
    <source>
        <dbReference type="PROSITE" id="PS51007"/>
    </source>
</evidence>
<dbReference type="InterPro" id="IPR009056">
    <property type="entry name" value="Cyt_c-like_dom"/>
</dbReference>
<dbReference type="Proteomes" id="UP000004664">
    <property type="component" value="Unassembled WGS sequence"/>
</dbReference>